<gene>
    <name evidence="5" type="ORF">ACFSYJ_00445</name>
</gene>
<feature type="domain" description="HTH gntR-type" evidence="4">
    <location>
        <begin position="9"/>
        <end position="77"/>
    </location>
</feature>
<sequence length="228" mass="24275">MTVRAVRRTSLVDAATAELRRLIGEGEWPVGSKLPNEIELSRMLGVGRSTAREAVRALISAGQLHSHQGSGTYVASTTPLSDLDRKLRRAAVIDVYEVRVALEVEAGRLAATRRTADDVSALRAALAARDRAGSPSALVDADIALHRAVVAASHNPVLTDVFDSFLDAIRAVAANVVTLDTPRERADEIHQAHHDLVAAIEAGDAGAAAQATRRNVEHTLSQLREPAP</sequence>
<dbReference type="SMART" id="SM00345">
    <property type="entry name" value="HTH_GNTR"/>
    <property type="match status" value="1"/>
</dbReference>
<dbReference type="Pfam" id="PF00392">
    <property type="entry name" value="GntR"/>
    <property type="match status" value="1"/>
</dbReference>
<accession>A0ABW5G9R9</accession>
<evidence type="ECO:0000313" key="5">
    <source>
        <dbReference type="EMBL" id="MFD2457040.1"/>
    </source>
</evidence>
<evidence type="ECO:0000259" key="4">
    <source>
        <dbReference type="PROSITE" id="PS50949"/>
    </source>
</evidence>
<evidence type="ECO:0000256" key="2">
    <source>
        <dbReference type="ARBA" id="ARBA00023125"/>
    </source>
</evidence>
<dbReference type="SUPFAM" id="SSF48008">
    <property type="entry name" value="GntR ligand-binding domain-like"/>
    <property type="match status" value="1"/>
</dbReference>
<dbReference type="Pfam" id="PF07729">
    <property type="entry name" value="FCD"/>
    <property type="match status" value="1"/>
</dbReference>
<dbReference type="PANTHER" id="PTHR43537:SF47">
    <property type="entry name" value="REGULATORY PROTEIN GNTR HTH"/>
    <property type="match status" value="1"/>
</dbReference>
<keyword evidence="6" id="KW-1185">Reference proteome</keyword>
<keyword evidence="1" id="KW-0805">Transcription regulation</keyword>
<keyword evidence="2" id="KW-0238">DNA-binding</keyword>
<evidence type="ECO:0000256" key="1">
    <source>
        <dbReference type="ARBA" id="ARBA00023015"/>
    </source>
</evidence>
<dbReference type="PROSITE" id="PS50949">
    <property type="entry name" value="HTH_GNTR"/>
    <property type="match status" value="1"/>
</dbReference>
<evidence type="ECO:0000256" key="3">
    <source>
        <dbReference type="ARBA" id="ARBA00023163"/>
    </source>
</evidence>
<organism evidence="5 6">
    <name type="scientific">Amycolatopsis samaneae</name>
    <dbReference type="NCBI Taxonomy" id="664691"/>
    <lineage>
        <taxon>Bacteria</taxon>
        <taxon>Bacillati</taxon>
        <taxon>Actinomycetota</taxon>
        <taxon>Actinomycetes</taxon>
        <taxon>Pseudonocardiales</taxon>
        <taxon>Pseudonocardiaceae</taxon>
        <taxon>Amycolatopsis</taxon>
    </lineage>
</organism>
<dbReference type="SMART" id="SM00895">
    <property type="entry name" value="FCD"/>
    <property type="match status" value="1"/>
</dbReference>
<keyword evidence="3" id="KW-0804">Transcription</keyword>
<dbReference type="Gene3D" id="1.20.120.530">
    <property type="entry name" value="GntR ligand-binding domain-like"/>
    <property type="match status" value="1"/>
</dbReference>
<reference evidence="6" key="1">
    <citation type="journal article" date="2019" name="Int. J. Syst. Evol. Microbiol.">
        <title>The Global Catalogue of Microorganisms (GCM) 10K type strain sequencing project: providing services to taxonomists for standard genome sequencing and annotation.</title>
        <authorList>
            <consortium name="The Broad Institute Genomics Platform"/>
            <consortium name="The Broad Institute Genome Sequencing Center for Infectious Disease"/>
            <person name="Wu L."/>
            <person name="Ma J."/>
        </authorList>
    </citation>
    <scope>NUCLEOTIDE SEQUENCE [LARGE SCALE GENOMIC DNA]</scope>
    <source>
        <strain evidence="6">CGMCC 4.7643</strain>
    </source>
</reference>
<dbReference type="Gene3D" id="1.10.10.10">
    <property type="entry name" value="Winged helix-like DNA-binding domain superfamily/Winged helix DNA-binding domain"/>
    <property type="match status" value="1"/>
</dbReference>
<dbReference type="CDD" id="cd07377">
    <property type="entry name" value="WHTH_GntR"/>
    <property type="match status" value="1"/>
</dbReference>
<dbReference type="PANTHER" id="PTHR43537">
    <property type="entry name" value="TRANSCRIPTIONAL REGULATOR, GNTR FAMILY"/>
    <property type="match status" value="1"/>
</dbReference>
<dbReference type="InterPro" id="IPR000524">
    <property type="entry name" value="Tscrpt_reg_HTH_GntR"/>
</dbReference>
<dbReference type="InterPro" id="IPR036390">
    <property type="entry name" value="WH_DNA-bd_sf"/>
</dbReference>
<proteinExistence type="predicted"/>
<evidence type="ECO:0000313" key="6">
    <source>
        <dbReference type="Proteomes" id="UP001597419"/>
    </source>
</evidence>
<dbReference type="PRINTS" id="PR00035">
    <property type="entry name" value="HTHGNTR"/>
</dbReference>
<comment type="caution">
    <text evidence="5">The sequence shown here is derived from an EMBL/GenBank/DDBJ whole genome shotgun (WGS) entry which is preliminary data.</text>
</comment>
<dbReference type="InterPro" id="IPR011711">
    <property type="entry name" value="GntR_C"/>
</dbReference>
<dbReference type="SUPFAM" id="SSF46785">
    <property type="entry name" value="Winged helix' DNA-binding domain"/>
    <property type="match status" value="1"/>
</dbReference>
<dbReference type="Proteomes" id="UP001597419">
    <property type="component" value="Unassembled WGS sequence"/>
</dbReference>
<dbReference type="RefSeq" id="WP_345401973.1">
    <property type="nucleotide sequence ID" value="NZ_BAABHG010000013.1"/>
</dbReference>
<dbReference type="EMBL" id="JBHUKU010000001">
    <property type="protein sequence ID" value="MFD2457040.1"/>
    <property type="molecule type" value="Genomic_DNA"/>
</dbReference>
<dbReference type="InterPro" id="IPR008920">
    <property type="entry name" value="TF_FadR/GntR_C"/>
</dbReference>
<dbReference type="InterPro" id="IPR036388">
    <property type="entry name" value="WH-like_DNA-bd_sf"/>
</dbReference>
<name>A0ABW5G9R9_9PSEU</name>
<protein>
    <submittedName>
        <fullName evidence="5">FadR/GntR family transcriptional regulator</fullName>
    </submittedName>
</protein>